<gene>
    <name evidence="1" type="ORF">P7K49_030910</name>
</gene>
<comment type="caution">
    <text evidence="1">The sequence shown here is derived from an EMBL/GenBank/DDBJ whole genome shotgun (WGS) entry which is preliminary data.</text>
</comment>
<dbReference type="EMBL" id="JASSZA010000016">
    <property type="protein sequence ID" value="KAK2091626.1"/>
    <property type="molecule type" value="Genomic_DNA"/>
</dbReference>
<proteinExistence type="predicted"/>
<reference evidence="1 2" key="1">
    <citation type="submission" date="2023-05" db="EMBL/GenBank/DDBJ databases">
        <title>B98-5 Cell Line De Novo Hybrid Assembly: An Optical Mapping Approach.</title>
        <authorList>
            <person name="Kananen K."/>
            <person name="Auerbach J.A."/>
            <person name="Kautto E."/>
            <person name="Blachly J.S."/>
        </authorList>
    </citation>
    <scope>NUCLEOTIDE SEQUENCE [LARGE SCALE GENOMIC DNA]</scope>
    <source>
        <strain evidence="1">B95-8</strain>
        <tissue evidence="1">Cell line</tissue>
    </source>
</reference>
<evidence type="ECO:0000313" key="1">
    <source>
        <dbReference type="EMBL" id="KAK2091626.1"/>
    </source>
</evidence>
<sequence>MEEVGTDGQSFVEDVTLSRNSKYSLTGWQDENRLLVEVKQAQAHRDEEVWVVMIHSMANMDANTMYKDDEGEEDQDISYTDWEAVE</sequence>
<evidence type="ECO:0000313" key="2">
    <source>
        <dbReference type="Proteomes" id="UP001266305"/>
    </source>
</evidence>
<name>A0ABQ9U490_SAGOE</name>
<protein>
    <submittedName>
        <fullName evidence="1">Uncharacterized protein</fullName>
    </submittedName>
</protein>
<keyword evidence="2" id="KW-1185">Reference proteome</keyword>
<accession>A0ABQ9U490</accession>
<organism evidence="1 2">
    <name type="scientific">Saguinus oedipus</name>
    <name type="common">Cotton-top tamarin</name>
    <name type="synonym">Oedipomidas oedipus</name>
    <dbReference type="NCBI Taxonomy" id="9490"/>
    <lineage>
        <taxon>Eukaryota</taxon>
        <taxon>Metazoa</taxon>
        <taxon>Chordata</taxon>
        <taxon>Craniata</taxon>
        <taxon>Vertebrata</taxon>
        <taxon>Euteleostomi</taxon>
        <taxon>Mammalia</taxon>
        <taxon>Eutheria</taxon>
        <taxon>Euarchontoglires</taxon>
        <taxon>Primates</taxon>
        <taxon>Haplorrhini</taxon>
        <taxon>Platyrrhini</taxon>
        <taxon>Cebidae</taxon>
        <taxon>Callitrichinae</taxon>
        <taxon>Saguinus</taxon>
    </lineage>
</organism>
<dbReference type="Proteomes" id="UP001266305">
    <property type="component" value="Unassembled WGS sequence"/>
</dbReference>